<evidence type="ECO:0000256" key="1">
    <source>
        <dbReference type="SAM" id="MobiDB-lite"/>
    </source>
</evidence>
<accession>A0ABQ4X4A2</accession>
<dbReference type="Proteomes" id="UP001151760">
    <property type="component" value="Unassembled WGS sequence"/>
</dbReference>
<proteinExistence type="predicted"/>
<gene>
    <name evidence="2" type="ORF">Tco_0654778</name>
</gene>
<reference evidence="2" key="1">
    <citation type="journal article" date="2022" name="Int. J. Mol. Sci.">
        <title>Draft Genome of Tanacetum Coccineum: Genomic Comparison of Closely Related Tanacetum-Family Plants.</title>
        <authorList>
            <person name="Yamashiro T."/>
            <person name="Shiraishi A."/>
            <person name="Nakayama K."/>
            <person name="Satake H."/>
        </authorList>
    </citation>
    <scope>NUCLEOTIDE SEQUENCE</scope>
</reference>
<comment type="caution">
    <text evidence="2">The sequence shown here is derived from an EMBL/GenBank/DDBJ whole genome shotgun (WGS) entry which is preliminary data.</text>
</comment>
<evidence type="ECO:0000313" key="3">
    <source>
        <dbReference type="Proteomes" id="UP001151760"/>
    </source>
</evidence>
<feature type="region of interest" description="Disordered" evidence="1">
    <location>
        <begin position="118"/>
        <end position="137"/>
    </location>
</feature>
<organism evidence="2 3">
    <name type="scientific">Tanacetum coccineum</name>
    <dbReference type="NCBI Taxonomy" id="301880"/>
    <lineage>
        <taxon>Eukaryota</taxon>
        <taxon>Viridiplantae</taxon>
        <taxon>Streptophyta</taxon>
        <taxon>Embryophyta</taxon>
        <taxon>Tracheophyta</taxon>
        <taxon>Spermatophyta</taxon>
        <taxon>Magnoliopsida</taxon>
        <taxon>eudicotyledons</taxon>
        <taxon>Gunneridae</taxon>
        <taxon>Pentapetalae</taxon>
        <taxon>asterids</taxon>
        <taxon>campanulids</taxon>
        <taxon>Asterales</taxon>
        <taxon>Asteraceae</taxon>
        <taxon>Asteroideae</taxon>
        <taxon>Anthemideae</taxon>
        <taxon>Anthemidinae</taxon>
        <taxon>Tanacetum</taxon>
    </lineage>
</organism>
<evidence type="ECO:0000313" key="2">
    <source>
        <dbReference type="EMBL" id="GJS59994.1"/>
    </source>
</evidence>
<protein>
    <submittedName>
        <fullName evidence="2">Uncharacterized protein</fullName>
    </submittedName>
</protein>
<name>A0ABQ4X4A2_9ASTR</name>
<reference evidence="2" key="2">
    <citation type="submission" date="2022-01" db="EMBL/GenBank/DDBJ databases">
        <authorList>
            <person name="Yamashiro T."/>
            <person name="Shiraishi A."/>
            <person name="Satake H."/>
            <person name="Nakayama K."/>
        </authorList>
    </citation>
    <scope>NUCLEOTIDE SEQUENCE</scope>
</reference>
<sequence>MDSLIDESDIGSLSHRQTSLEVEREGNRKGSPSLCLLLSAFLVHPALRRLQIQLQADGEYAAEQPQGLPAVIAELTRWAAQNLELTLKSEINVGPRLSEEGRLKRRSRKCNTTRGEPKACAKEEANQSEWRQGGEKRKIEQCKGERSCPLFSGNPPPHMSKKRERGRKNNHFTLAHEVAGLASAYSLSINKMRNGGERKRSLLKRLCTRNRTNADPEEWVWAFEKMNMQRVRADGDSRTGKSGTRHLLNKTKNKAIPCPREKLVMIAMNAALEDVYKKVFADSYQHGTDSEKEEAWHEIGGGRISDSELLDSMDGGRALQLKHEINVESTIIQRGTTKRDRDQPLVYRVPNLRFFKYPIPEEFQPLLPLGRVSLLSELAGREDQLINMNLESGWLIAASLYWRLSGRGGACYRNLFPGTHIKNLIKRVPHYGLDLWSLTQFFYDHVDDYTRMDLDFAADGNLRELSGEEAWEAIENFAQGQKEWDNPPNIISEQEVANLKAQAKRLFGNEDVWVEMHRGIAWDKVENSDPQSTPQVLPSFEEYTPLVTYPRL</sequence>
<keyword evidence="3" id="KW-1185">Reference proteome</keyword>
<dbReference type="EMBL" id="BQNB010009191">
    <property type="protein sequence ID" value="GJS59994.1"/>
    <property type="molecule type" value="Genomic_DNA"/>
</dbReference>